<dbReference type="Gene3D" id="4.10.240.10">
    <property type="entry name" value="Zn(2)-C6 fungal-type DNA-binding domain"/>
    <property type="match status" value="1"/>
</dbReference>
<dbReference type="PANTHER" id="PTHR31845">
    <property type="entry name" value="FINGER DOMAIN PROTEIN, PUTATIVE-RELATED"/>
    <property type="match status" value="1"/>
</dbReference>
<evidence type="ECO:0000256" key="4">
    <source>
        <dbReference type="ARBA" id="ARBA00023163"/>
    </source>
</evidence>
<keyword evidence="3" id="KW-0238">DNA-binding</keyword>
<evidence type="ECO:0000256" key="1">
    <source>
        <dbReference type="ARBA" id="ARBA00004123"/>
    </source>
</evidence>
<evidence type="ECO:0000256" key="2">
    <source>
        <dbReference type="ARBA" id="ARBA00023015"/>
    </source>
</evidence>
<dbReference type="InterPro" id="IPR036864">
    <property type="entry name" value="Zn2-C6_fun-type_DNA-bd_sf"/>
</dbReference>
<sequence>MHQEDQFSSKWRVAKACARCHRLKSKCVYEDPTFKTCKRCFNLGLKCSVDEDPTAVNARKRKHTRTHQQVASRITKLLDGIDKELEFFEEKQPQENSEFHSSLSLLSAKLNQAGARLADSFSLNGKASIQVGLPNIHPNTNVTHELIYTHKVLSEQEARRRLSYFLNEMLPFFPIVALSRSLHDFDTLMKTDSTLLLTCIFITTVNDNALSDESPSKESNRRLHETLSHYVTTEISKHIFERSTAFTYHLAISCLLLSLWSIPSDRKGQFRSQVDLVNAHGVSLCADVGNVSTYQIKALADDNSLERNNLRTFLAVYSCCGSLSFSLPRFRIVSWCLRHDIAIKQLLTRYEQSIPTPEDVFVCCFTRLVRKGQEIFDYFISHGVTVSFLSTESGAKVRTRSDDTTFASVTNSLERFKVELTMILAESGLIDPQTLAPRPEAEIRKYCLIIVYHQLMMMNHDTLLSWQIFHMKPEADNSQIIPLIKHHVNRFKEACDAILSYYIKMNQISSKNYPTWLQYRCVHALISLVRLLILIKTKAKGFELDGFDEIKQKLDYYIHNVRSILDNNVKAYDSVVSGRVKLIVDRIVKWKKVVESSKSSMKLDYINITQTMKGQEMEKLKDPTSAPSNGRKRIKVEVQEDVEKGTENTPDSGTSFDPEEFLPQFPDLTMASNTEIFKDFDRDFLSWVSMNLLYS</sequence>
<organism evidence="8 9">
    <name type="scientific">Candidozyma haemuli</name>
    <dbReference type="NCBI Taxonomy" id="45357"/>
    <lineage>
        <taxon>Eukaryota</taxon>
        <taxon>Fungi</taxon>
        <taxon>Dikarya</taxon>
        <taxon>Ascomycota</taxon>
        <taxon>Saccharomycotina</taxon>
        <taxon>Pichiomycetes</taxon>
        <taxon>Metschnikowiaceae</taxon>
        <taxon>Candidozyma</taxon>
    </lineage>
</organism>
<dbReference type="AlphaFoldDB" id="A0A2V1AQI3"/>
<accession>A0A2V1AQI3</accession>
<dbReference type="PROSITE" id="PS00463">
    <property type="entry name" value="ZN2_CY6_FUNGAL_1"/>
    <property type="match status" value="1"/>
</dbReference>
<evidence type="ECO:0000313" key="9">
    <source>
        <dbReference type="Proteomes" id="UP000244309"/>
    </source>
</evidence>
<feature type="compositionally biased region" description="Basic and acidic residues" evidence="6">
    <location>
        <begin position="635"/>
        <end position="646"/>
    </location>
</feature>
<dbReference type="GO" id="GO:0005634">
    <property type="term" value="C:nucleus"/>
    <property type="evidence" value="ECO:0007669"/>
    <property type="project" value="UniProtKB-SubCell"/>
</dbReference>
<dbReference type="PANTHER" id="PTHR31845:SF10">
    <property type="entry name" value="ZN(II)2CYS6 TRANSCRIPTION FACTOR (EUROFUNG)"/>
    <property type="match status" value="1"/>
</dbReference>
<name>A0A2V1AQI3_9ASCO</name>
<dbReference type="RefSeq" id="XP_025341270.1">
    <property type="nucleotide sequence ID" value="XM_025485805.1"/>
</dbReference>
<dbReference type="EMBL" id="PKFO01000003">
    <property type="protein sequence ID" value="PVH20330.1"/>
    <property type="molecule type" value="Genomic_DNA"/>
</dbReference>
<dbReference type="SUPFAM" id="SSF57701">
    <property type="entry name" value="Zn2/Cys6 DNA-binding domain"/>
    <property type="match status" value="1"/>
</dbReference>
<dbReference type="PROSITE" id="PS50048">
    <property type="entry name" value="ZN2_CY6_FUNGAL_2"/>
    <property type="match status" value="1"/>
</dbReference>
<comment type="caution">
    <text evidence="8">The sequence shown here is derived from an EMBL/GenBank/DDBJ whole genome shotgun (WGS) entry which is preliminary data.</text>
</comment>
<evidence type="ECO:0000313" key="8">
    <source>
        <dbReference type="EMBL" id="PVH20330.1"/>
    </source>
</evidence>
<protein>
    <recommendedName>
        <fullName evidence="7">Zn(2)-C6 fungal-type domain-containing protein</fullName>
    </recommendedName>
</protein>
<dbReference type="CDD" id="cd12148">
    <property type="entry name" value="fungal_TF_MHR"/>
    <property type="match status" value="1"/>
</dbReference>
<dbReference type="OrthoDB" id="8062037at2759"/>
<dbReference type="InterPro" id="IPR001138">
    <property type="entry name" value="Zn2Cys6_DnaBD"/>
</dbReference>
<dbReference type="GeneID" id="37007448"/>
<evidence type="ECO:0000256" key="5">
    <source>
        <dbReference type="ARBA" id="ARBA00023242"/>
    </source>
</evidence>
<dbReference type="VEuPathDB" id="FungiDB:CXQ85_002117"/>
<evidence type="ECO:0000259" key="7">
    <source>
        <dbReference type="PROSITE" id="PS50048"/>
    </source>
</evidence>
<dbReference type="GO" id="GO:0008270">
    <property type="term" value="F:zinc ion binding"/>
    <property type="evidence" value="ECO:0007669"/>
    <property type="project" value="InterPro"/>
</dbReference>
<feature type="domain" description="Zn(2)-C6 fungal-type" evidence="7">
    <location>
        <begin position="16"/>
        <end position="49"/>
    </location>
</feature>
<dbReference type="GO" id="GO:0000976">
    <property type="term" value="F:transcription cis-regulatory region binding"/>
    <property type="evidence" value="ECO:0007669"/>
    <property type="project" value="TreeGrafter"/>
</dbReference>
<dbReference type="STRING" id="45357.A0A2V1AQI3"/>
<evidence type="ECO:0000256" key="6">
    <source>
        <dbReference type="SAM" id="MobiDB-lite"/>
    </source>
</evidence>
<proteinExistence type="predicted"/>
<dbReference type="GO" id="GO:0000981">
    <property type="term" value="F:DNA-binding transcription factor activity, RNA polymerase II-specific"/>
    <property type="evidence" value="ECO:0007669"/>
    <property type="project" value="InterPro"/>
</dbReference>
<reference evidence="8 9" key="1">
    <citation type="submission" date="2017-12" db="EMBL/GenBank/DDBJ databases">
        <title>Genome Sequence of a Multidrug-Resistant Candida haemulonii Isolate from a Patient with Chronic Leg Ulcers in Israel.</title>
        <authorList>
            <person name="Chow N.A."/>
            <person name="Gade L."/>
            <person name="Batra D."/>
            <person name="Rowe L.A."/>
            <person name="Ben-Ami R."/>
            <person name="Loparev V.N."/>
            <person name="Litvintseva A.P."/>
        </authorList>
    </citation>
    <scope>NUCLEOTIDE SEQUENCE [LARGE SCALE GENOMIC DNA]</scope>
    <source>
        <strain evidence="8 9">B11899</strain>
    </source>
</reference>
<comment type="subcellular location">
    <subcellularLocation>
        <location evidence="1">Nucleus</location>
    </subcellularLocation>
</comment>
<keyword evidence="9" id="KW-1185">Reference proteome</keyword>
<dbReference type="Pfam" id="PF00172">
    <property type="entry name" value="Zn_clus"/>
    <property type="match status" value="1"/>
</dbReference>
<keyword evidence="4" id="KW-0804">Transcription</keyword>
<dbReference type="InterPro" id="IPR051089">
    <property type="entry name" value="prtT"/>
</dbReference>
<evidence type="ECO:0000256" key="3">
    <source>
        <dbReference type="ARBA" id="ARBA00023125"/>
    </source>
</evidence>
<keyword evidence="5" id="KW-0539">Nucleus</keyword>
<dbReference type="Proteomes" id="UP000244309">
    <property type="component" value="Unassembled WGS sequence"/>
</dbReference>
<gene>
    <name evidence="8" type="ORF">CXQ85_002117</name>
</gene>
<dbReference type="CDD" id="cd00067">
    <property type="entry name" value="GAL4"/>
    <property type="match status" value="1"/>
</dbReference>
<feature type="region of interest" description="Disordered" evidence="6">
    <location>
        <begin position="616"/>
        <end position="658"/>
    </location>
</feature>
<dbReference type="SMART" id="SM00066">
    <property type="entry name" value="GAL4"/>
    <property type="match status" value="1"/>
</dbReference>
<keyword evidence="2" id="KW-0805">Transcription regulation</keyword>